<dbReference type="GO" id="GO:0045717">
    <property type="term" value="P:negative regulation of fatty acid biosynthetic process"/>
    <property type="evidence" value="ECO:0007669"/>
    <property type="project" value="UniProtKB-ARBA"/>
</dbReference>
<evidence type="ECO:0000313" key="13">
    <source>
        <dbReference type="Proteomes" id="UP000317940"/>
    </source>
</evidence>
<evidence type="ECO:0000256" key="5">
    <source>
        <dbReference type="ARBA" id="ARBA00022777"/>
    </source>
</evidence>
<evidence type="ECO:0000256" key="1">
    <source>
        <dbReference type="ARBA" id="ARBA00012513"/>
    </source>
</evidence>
<dbReference type="Proteomes" id="UP000317940">
    <property type="component" value="Unassembled WGS sequence"/>
</dbReference>
<evidence type="ECO:0000256" key="7">
    <source>
        <dbReference type="ARBA" id="ARBA00047899"/>
    </source>
</evidence>
<dbReference type="GO" id="GO:0004674">
    <property type="term" value="F:protein serine/threonine kinase activity"/>
    <property type="evidence" value="ECO:0007669"/>
    <property type="project" value="UniProtKB-KW"/>
</dbReference>
<dbReference type="EMBL" id="VIWT01000001">
    <property type="protein sequence ID" value="TWF96621.1"/>
    <property type="molecule type" value="Genomic_DNA"/>
</dbReference>
<keyword evidence="2 12" id="KW-0723">Serine/threonine-protein kinase</keyword>
<dbReference type="FunFam" id="3.30.200.20:FF:000035">
    <property type="entry name" value="Serine/threonine protein kinase Stk1"/>
    <property type="match status" value="1"/>
</dbReference>
<dbReference type="InterPro" id="IPR000719">
    <property type="entry name" value="Prot_kinase_dom"/>
</dbReference>
<feature type="binding site" evidence="9">
    <location>
        <position position="39"/>
    </location>
    <ligand>
        <name>ATP</name>
        <dbReference type="ChEBI" id="CHEBI:30616"/>
    </ligand>
</feature>
<evidence type="ECO:0000256" key="4">
    <source>
        <dbReference type="ARBA" id="ARBA00022741"/>
    </source>
</evidence>
<keyword evidence="3" id="KW-0808">Transferase</keyword>
<dbReference type="SMART" id="SM00220">
    <property type="entry name" value="S_TKc"/>
    <property type="match status" value="1"/>
</dbReference>
<comment type="caution">
    <text evidence="12">The sequence shown here is derived from an EMBL/GenBank/DDBJ whole genome shotgun (WGS) entry which is preliminary data.</text>
</comment>
<dbReference type="Pfam" id="PF13424">
    <property type="entry name" value="TPR_12"/>
    <property type="match status" value="1"/>
</dbReference>
<keyword evidence="6 9" id="KW-0067">ATP-binding</keyword>
<dbReference type="PROSITE" id="PS50011">
    <property type="entry name" value="PROTEIN_KINASE_DOM"/>
    <property type="match status" value="1"/>
</dbReference>
<dbReference type="Gene3D" id="1.25.40.10">
    <property type="entry name" value="Tetratricopeptide repeat domain"/>
    <property type="match status" value="2"/>
</dbReference>
<dbReference type="Gene3D" id="3.30.200.20">
    <property type="entry name" value="Phosphorylase Kinase, domain 1"/>
    <property type="match status" value="1"/>
</dbReference>
<dbReference type="AlphaFoldDB" id="A0A561UB90"/>
<dbReference type="InterPro" id="IPR008271">
    <property type="entry name" value="Ser/Thr_kinase_AS"/>
</dbReference>
<keyword evidence="5 12" id="KW-0418">Kinase</keyword>
<evidence type="ECO:0000256" key="8">
    <source>
        <dbReference type="ARBA" id="ARBA00048679"/>
    </source>
</evidence>
<dbReference type="Pfam" id="PF00069">
    <property type="entry name" value="Pkinase"/>
    <property type="match status" value="1"/>
</dbReference>
<gene>
    <name evidence="12" type="ORF">FHX73_11393</name>
</gene>
<evidence type="ECO:0000256" key="3">
    <source>
        <dbReference type="ARBA" id="ARBA00022679"/>
    </source>
</evidence>
<dbReference type="PROSITE" id="PS00108">
    <property type="entry name" value="PROTEIN_KINASE_ST"/>
    <property type="match status" value="1"/>
</dbReference>
<feature type="region of interest" description="Disordered" evidence="10">
    <location>
        <begin position="485"/>
        <end position="504"/>
    </location>
</feature>
<evidence type="ECO:0000256" key="9">
    <source>
        <dbReference type="PROSITE-ProRule" id="PRU10141"/>
    </source>
</evidence>
<protein>
    <recommendedName>
        <fullName evidence="1">non-specific serine/threonine protein kinase</fullName>
        <ecNumber evidence="1">2.7.11.1</ecNumber>
    </recommendedName>
</protein>
<dbReference type="OrthoDB" id="3861219at2"/>
<accession>A0A561UB90</accession>
<dbReference type="SUPFAM" id="SSF56112">
    <property type="entry name" value="Protein kinase-like (PK-like)"/>
    <property type="match status" value="1"/>
</dbReference>
<dbReference type="GO" id="GO:0005524">
    <property type="term" value="F:ATP binding"/>
    <property type="evidence" value="ECO:0007669"/>
    <property type="project" value="UniProtKB-UniRule"/>
</dbReference>
<evidence type="ECO:0000313" key="12">
    <source>
        <dbReference type="EMBL" id="TWF96621.1"/>
    </source>
</evidence>
<sequence>MQGTVLDGRYRLEALLGHGGMGAVWSAHDERLDREVAVKLIRSQLGRADSELGSRFRREARLAAQLLGHPHIVAVLDFGVQQDSGGQGTPFVVMELVRGSSLKDVVTSRSQVSPAQAVEWCAQVCDALAAAHGAGIVHRDIKPDNVLLVKQPVGGSSGIVKVVDFGIAAYLHADRTRITRDGEVVGSAHYMAPERMEPGQAVDPRSDLYSVGCLLYELLTGRPPFEADDTLGVMWAHARSQPEAPSRRREGISAALDELVLGLLAKQPDDRPADAATVRDALRVIEAGGVEDRSAGGGQTEVVRLAADLAADLERALGPDHPDTLAARQDHARYVGEAGDHAEAVRLFASVAADRERVLGPGHLDALNSRDHHAWNVGVGGDRVEAARLFASVAADRERFLGADHPSTLRSRHNHADNVGAAGDRAEAVRLCADVVVDRERVLGADHVDTLISRSLHAWHVGQAGDYAEAARLYARLAADRERVLGPDHPDTLNARSNQARRVSEGGDYAEAARLFARLAADRERVLGPDHPDTLSTRHDHARYVGEAGDRAEGARLFARVVADRERFLGADHPGTLSSRHNHAYSVGGTGDYVEAVRLCAGVVADRERVLGADHVDTLISRNLHASYVGAGGDHVEAARLFARLAADRERVLGPDHPDTLRARRGHLSNLGKATGRV</sequence>
<feature type="region of interest" description="Disordered" evidence="10">
    <location>
        <begin position="656"/>
        <end position="678"/>
    </location>
</feature>
<keyword evidence="4 9" id="KW-0547">Nucleotide-binding</keyword>
<dbReference type="PANTHER" id="PTHR43289">
    <property type="entry name" value="MITOGEN-ACTIVATED PROTEIN KINASE KINASE KINASE 20-RELATED"/>
    <property type="match status" value="1"/>
</dbReference>
<dbReference type="Gene3D" id="1.10.510.10">
    <property type="entry name" value="Transferase(Phosphotransferase) domain 1"/>
    <property type="match status" value="1"/>
</dbReference>
<comment type="catalytic activity">
    <reaction evidence="8">
        <text>L-seryl-[protein] + ATP = O-phospho-L-seryl-[protein] + ADP + H(+)</text>
        <dbReference type="Rhea" id="RHEA:17989"/>
        <dbReference type="Rhea" id="RHEA-COMP:9863"/>
        <dbReference type="Rhea" id="RHEA-COMP:11604"/>
        <dbReference type="ChEBI" id="CHEBI:15378"/>
        <dbReference type="ChEBI" id="CHEBI:29999"/>
        <dbReference type="ChEBI" id="CHEBI:30616"/>
        <dbReference type="ChEBI" id="CHEBI:83421"/>
        <dbReference type="ChEBI" id="CHEBI:456216"/>
        <dbReference type="EC" id="2.7.11.1"/>
    </reaction>
</comment>
<dbReference type="Pfam" id="PF13374">
    <property type="entry name" value="TPR_10"/>
    <property type="match status" value="5"/>
</dbReference>
<evidence type="ECO:0000256" key="2">
    <source>
        <dbReference type="ARBA" id="ARBA00022527"/>
    </source>
</evidence>
<dbReference type="PANTHER" id="PTHR43289:SF6">
    <property type="entry name" value="SERINE_THREONINE-PROTEIN KINASE NEKL-3"/>
    <property type="match status" value="1"/>
</dbReference>
<dbReference type="PROSITE" id="PS00107">
    <property type="entry name" value="PROTEIN_KINASE_ATP"/>
    <property type="match status" value="1"/>
</dbReference>
<keyword evidence="13" id="KW-1185">Reference proteome</keyword>
<dbReference type="InterPro" id="IPR011990">
    <property type="entry name" value="TPR-like_helical_dom_sf"/>
</dbReference>
<reference evidence="12 13" key="1">
    <citation type="submission" date="2019-06" db="EMBL/GenBank/DDBJ databases">
        <title>Sequencing the genomes of 1000 actinobacteria strains.</title>
        <authorList>
            <person name="Klenk H.-P."/>
        </authorList>
    </citation>
    <scope>NUCLEOTIDE SEQUENCE [LARGE SCALE GENOMIC DNA]</scope>
    <source>
        <strain evidence="12 13">DSM 44826</strain>
    </source>
</reference>
<feature type="domain" description="Protein kinase" evidence="11">
    <location>
        <begin position="10"/>
        <end position="283"/>
    </location>
</feature>
<dbReference type="SUPFAM" id="SSF48452">
    <property type="entry name" value="TPR-like"/>
    <property type="match status" value="1"/>
</dbReference>
<evidence type="ECO:0000256" key="6">
    <source>
        <dbReference type="ARBA" id="ARBA00022840"/>
    </source>
</evidence>
<dbReference type="EC" id="2.7.11.1" evidence="1"/>
<dbReference type="RefSeq" id="WP_145902949.1">
    <property type="nucleotide sequence ID" value="NZ_BAAAMZ010000004.1"/>
</dbReference>
<dbReference type="CDD" id="cd14014">
    <property type="entry name" value="STKc_PknB_like"/>
    <property type="match status" value="1"/>
</dbReference>
<dbReference type="FunFam" id="1.10.510.10:FF:000021">
    <property type="entry name" value="Serine/threonine protein kinase"/>
    <property type="match status" value="1"/>
</dbReference>
<proteinExistence type="predicted"/>
<organism evidence="12 13">
    <name type="scientific">Kitasatospora viridis</name>
    <dbReference type="NCBI Taxonomy" id="281105"/>
    <lineage>
        <taxon>Bacteria</taxon>
        <taxon>Bacillati</taxon>
        <taxon>Actinomycetota</taxon>
        <taxon>Actinomycetes</taxon>
        <taxon>Kitasatosporales</taxon>
        <taxon>Streptomycetaceae</taxon>
        <taxon>Kitasatospora</taxon>
    </lineage>
</organism>
<comment type="catalytic activity">
    <reaction evidence="7">
        <text>L-threonyl-[protein] + ATP = O-phospho-L-threonyl-[protein] + ADP + H(+)</text>
        <dbReference type="Rhea" id="RHEA:46608"/>
        <dbReference type="Rhea" id="RHEA-COMP:11060"/>
        <dbReference type="Rhea" id="RHEA-COMP:11605"/>
        <dbReference type="ChEBI" id="CHEBI:15378"/>
        <dbReference type="ChEBI" id="CHEBI:30013"/>
        <dbReference type="ChEBI" id="CHEBI:30616"/>
        <dbReference type="ChEBI" id="CHEBI:61977"/>
        <dbReference type="ChEBI" id="CHEBI:456216"/>
        <dbReference type="EC" id="2.7.11.1"/>
    </reaction>
</comment>
<evidence type="ECO:0000256" key="10">
    <source>
        <dbReference type="SAM" id="MobiDB-lite"/>
    </source>
</evidence>
<dbReference type="InterPro" id="IPR017441">
    <property type="entry name" value="Protein_kinase_ATP_BS"/>
</dbReference>
<dbReference type="InterPro" id="IPR011009">
    <property type="entry name" value="Kinase-like_dom_sf"/>
</dbReference>
<evidence type="ECO:0000259" key="11">
    <source>
        <dbReference type="PROSITE" id="PS50011"/>
    </source>
</evidence>
<name>A0A561UB90_9ACTN</name>